<dbReference type="InterPro" id="IPR051044">
    <property type="entry name" value="MAG_DAG_Lipase"/>
</dbReference>
<dbReference type="InterPro" id="IPR022742">
    <property type="entry name" value="Hydrolase_4"/>
</dbReference>
<reference evidence="2 3" key="1">
    <citation type="journal article" date="2016" name="Nat. Commun.">
        <title>Thousands of microbial genomes shed light on interconnected biogeochemical processes in an aquifer system.</title>
        <authorList>
            <person name="Anantharaman K."/>
            <person name="Brown C.T."/>
            <person name="Hug L.A."/>
            <person name="Sharon I."/>
            <person name="Castelle C.J."/>
            <person name="Probst A.J."/>
            <person name="Thomas B.C."/>
            <person name="Singh A."/>
            <person name="Wilkins M.J."/>
            <person name="Karaoz U."/>
            <person name="Brodie E.L."/>
            <person name="Williams K.H."/>
            <person name="Hubbard S.S."/>
            <person name="Banfield J.F."/>
        </authorList>
    </citation>
    <scope>NUCLEOTIDE SEQUENCE [LARGE SCALE GENOMIC DNA]</scope>
</reference>
<evidence type="ECO:0000313" key="3">
    <source>
        <dbReference type="Proteomes" id="UP000179258"/>
    </source>
</evidence>
<feature type="domain" description="Serine aminopeptidase S33" evidence="1">
    <location>
        <begin position="29"/>
        <end position="139"/>
    </location>
</feature>
<gene>
    <name evidence="2" type="ORF">A3D59_00570</name>
</gene>
<sequence length="218" mass="23298">MPEKVNLKTADGINIAGDHYKGPIGSAGVLLLHMMPAAKESWAGFALKLNEAGFGALAIDLRGHGESEGGPRGFRDFSDEDHQKSIEDVRAAVDFQIAEGHSKLFLAGASIGANLALWELVESDRVSAAALLSAGLNYRGIETLPLARKVRPEQGFLLVAAKDDARSGGSAAEMAEEIFRASASKKEIKIFETGGHGTDLLNSHPDLADDIINWFKEF</sequence>
<dbReference type="InterPro" id="IPR029058">
    <property type="entry name" value="AB_hydrolase_fold"/>
</dbReference>
<dbReference type="Pfam" id="PF12146">
    <property type="entry name" value="Hydrolase_4"/>
    <property type="match status" value="1"/>
</dbReference>
<proteinExistence type="predicted"/>
<dbReference type="AlphaFoldDB" id="A0A1G2R6V4"/>
<accession>A0A1G2R6V4</accession>
<dbReference type="PANTHER" id="PTHR11614">
    <property type="entry name" value="PHOSPHOLIPASE-RELATED"/>
    <property type="match status" value="1"/>
</dbReference>
<dbReference type="Proteomes" id="UP000179258">
    <property type="component" value="Unassembled WGS sequence"/>
</dbReference>
<protein>
    <recommendedName>
        <fullName evidence="1">Serine aminopeptidase S33 domain-containing protein</fullName>
    </recommendedName>
</protein>
<name>A0A1G2R6V4_9BACT</name>
<evidence type="ECO:0000259" key="1">
    <source>
        <dbReference type="Pfam" id="PF12146"/>
    </source>
</evidence>
<dbReference type="Gene3D" id="3.40.50.1820">
    <property type="entry name" value="alpha/beta hydrolase"/>
    <property type="match status" value="1"/>
</dbReference>
<comment type="caution">
    <text evidence="2">The sequence shown here is derived from an EMBL/GenBank/DDBJ whole genome shotgun (WGS) entry which is preliminary data.</text>
</comment>
<evidence type="ECO:0000313" key="2">
    <source>
        <dbReference type="EMBL" id="OHA68605.1"/>
    </source>
</evidence>
<dbReference type="SUPFAM" id="SSF53474">
    <property type="entry name" value="alpha/beta-Hydrolases"/>
    <property type="match status" value="1"/>
</dbReference>
<dbReference type="EMBL" id="MHTX01000012">
    <property type="protein sequence ID" value="OHA68605.1"/>
    <property type="molecule type" value="Genomic_DNA"/>
</dbReference>
<organism evidence="2 3">
    <name type="scientific">Candidatus Wildermuthbacteria bacterium RIFCSPHIGHO2_02_FULL_47_17</name>
    <dbReference type="NCBI Taxonomy" id="1802452"/>
    <lineage>
        <taxon>Bacteria</taxon>
        <taxon>Candidatus Wildermuthiibacteriota</taxon>
    </lineage>
</organism>